<proteinExistence type="predicted"/>
<evidence type="ECO:0000256" key="1">
    <source>
        <dbReference type="SAM" id="Phobius"/>
    </source>
</evidence>
<evidence type="ECO:0000313" key="3">
    <source>
        <dbReference type="Proteomes" id="UP000192727"/>
    </source>
</evidence>
<sequence>MGAVGVCVSLKDLWLAVLSAVLSIGLNWLGVRNKGQIRQKKTDLSLTEKTFHLDSRRWPFP</sequence>
<dbReference type="EMBL" id="CP020557">
    <property type="protein sequence ID" value="ARF67581.1"/>
    <property type="molecule type" value="Genomic_DNA"/>
</dbReference>
<reference evidence="2 3" key="1">
    <citation type="submission" date="2017-03" db="EMBL/GenBank/DDBJ databases">
        <title>Paenibacillus larvae genome sequencing.</title>
        <authorList>
            <person name="Dingman D.W."/>
        </authorList>
    </citation>
    <scope>NUCLEOTIDE SEQUENCE [LARGE SCALE GENOMIC DNA]</scope>
    <source>
        <strain evidence="2 3">SAG 10367</strain>
    </source>
</reference>
<organism evidence="2 3">
    <name type="scientific">Paenibacillus larvae subsp. pulvifaciens</name>
    <dbReference type="NCBI Taxonomy" id="1477"/>
    <lineage>
        <taxon>Bacteria</taxon>
        <taxon>Bacillati</taxon>
        <taxon>Bacillota</taxon>
        <taxon>Bacilli</taxon>
        <taxon>Bacillales</taxon>
        <taxon>Paenibacillaceae</taxon>
        <taxon>Paenibacillus</taxon>
    </lineage>
</organism>
<dbReference type="Proteomes" id="UP000192727">
    <property type="component" value="Chromosome"/>
</dbReference>
<keyword evidence="1" id="KW-0812">Transmembrane</keyword>
<keyword evidence="1" id="KW-1133">Transmembrane helix</keyword>
<dbReference type="AlphaFoldDB" id="A0A1V0UR18"/>
<gene>
    <name evidence="2" type="ORF">B7C51_06725</name>
</gene>
<keyword evidence="1" id="KW-0472">Membrane</keyword>
<name>A0A1V0UR18_9BACL</name>
<feature type="transmembrane region" description="Helical" evidence="1">
    <location>
        <begin position="13"/>
        <end position="31"/>
    </location>
</feature>
<protein>
    <submittedName>
        <fullName evidence="2">Uncharacterized protein</fullName>
    </submittedName>
</protein>
<evidence type="ECO:0000313" key="2">
    <source>
        <dbReference type="EMBL" id="ARF67581.1"/>
    </source>
</evidence>
<accession>A0A1V0UR18</accession>